<dbReference type="EMBL" id="CM003609">
    <property type="protein sequence ID" value="KYP64343.1"/>
    <property type="molecule type" value="Genomic_DNA"/>
</dbReference>
<gene>
    <name evidence="1" type="ORF">KK1_018936</name>
</gene>
<dbReference type="Proteomes" id="UP000075243">
    <property type="component" value="Chromosome 7"/>
</dbReference>
<evidence type="ECO:0000313" key="1">
    <source>
        <dbReference type="EMBL" id="KYP64343.1"/>
    </source>
</evidence>
<reference evidence="1 2" key="1">
    <citation type="journal article" date="2012" name="Nat. Biotechnol.">
        <title>Draft genome sequence of pigeonpea (Cajanus cajan), an orphan legume crop of resource-poor farmers.</title>
        <authorList>
            <person name="Varshney R.K."/>
            <person name="Chen W."/>
            <person name="Li Y."/>
            <person name="Bharti A.K."/>
            <person name="Saxena R.K."/>
            <person name="Schlueter J.A."/>
            <person name="Donoghue M.T."/>
            <person name="Azam S."/>
            <person name="Fan G."/>
            <person name="Whaley A.M."/>
            <person name="Farmer A.D."/>
            <person name="Sheridan J."/>
            <person name="Iwata A."/>
            <person name="Tuteja R."/>
            <person name="Penmetsa R.V."/>
            <person name="Wu W."/>
            <person name="Upadhyaya H.D."/>
            <person name="Yang S.P."/>
            <person name="Shah T."/>
            <person name="Saxena K.B."/>
            <person name="Michael T."/>
            <person name="McCombie W.R."/>
            <person name="Yang B."/>
            <person name="Zhang G."/>
            <person name="Yang H."/>
            <person name="Wang J."/>
            <person name="Spillane C."/>
            <person name="Cook D.R."/>
            <person name="May G.D."/>
            <person name="Xu X."/>
            <person name="Jackson S.A."/>
        </authorList>
    </citation>
    <scope>NUCLEOTIDE SEQUENCE [LARGE SCALE GENOMIC DNA]</scope>
    <source>
        <strain evidence="2">cv. Asha</strain>
    </source>
</reference>
<organism evidence="1 2">
    <name type="scientific">Cajanus cajan</name>
    <name type="common">Pigeon pea</name>
    <name type="synonym">Cajanus indicus</name>
    <dbReference type="NCBI Taxonomy" id="3821"/>
    <lineage>
        <taxon>Eukaryota</taxon>
        <taxon>Viridiplantae</taxon>
        <taxon>Streptophyta</taxon>
        <taxon>Embryophyta</taxon>
        <taxon>Tracheophyta</taxon>
        <taxon>Spermatophyta</taxon>
        <taxon>Magnoliopsida</taxon>
        <taxon>eudicotyledons</taxon>
        <taxon>Gunneridae</taxon>
        <taxon>Pentapetalae</taxon>
        <taxon>rosids</taxon>
        <taxon>fabids</taxon>
        <taxon>Fabales</taxon>
        <taxon>Fabaceae</taxon>
        <taxon>Papilionoideae</taxon>
        <taxon>50 kb inversion clade</taxon>
        <taxon>NPAAA clade</taxon>
        <taxon>indigoferoid/millettioid clade</taxon>
        <taxon>Phaseoleae</taxon>
        <taxon>Cajanus</taxon>
    </lineage>
</organism>
<sequence length="57" mass="6297">NTKSDSPLFTLGGTNHVIFLIIYVDDIIVTGSTKKFSETFINQLNVAFSLKDLGHIL</sequence>
<feature type="non-terminal residue" evidence="1">
    <location>
        <position position="1"/>
    </location>
</feature>
<dbReference type="AlphaFoldDB" id="A0A151TBD7"/>
<evidence type="ECO:0000313" key="2">
    <source>
        <dbReference type="Proteomes" id="UP000075243"/>
    </source>
</evidence>
<protein>
    <recommendedName>
        <fullName evidence="3">Reverse transcriptase Ty1/copia-type domain-containing protein</fullName>
    </recommendedName>
</protein>
<evidence type="ECO:0008006" key="3">
    <source>
        <dbReference type="Google" id="ProtNLM"/>
    </source>
</evidence>
<accession>A0A151TBD7</accession>
<proteinExistence type="predicted"/>
<name>A0A151TBD7_CAJCA</name>
<dbReference type="Gramene" id="C.cajan_18400.t">
    <property type="protein sequence ID" value="C.cajan_18400.t.cds1"/>
    <property type="gene ID" value="C.cajan_18400"/>
</dbReference>
<keyword evidence="2" id="KW-1185">Reference proteome</keyword>